<feature type="compositionally biased region" description="Low complexity" evidence="1">
    <location>
        <begin position="92"/>
        <end position="111"/>
    </location>
</feature>
<protein>
    <submittedName>
        <fullName evidence="2">Uncharacterized protein</fullName>
    </submittedName>
</protein>
<dbReference type="PANTHER" id="PTHR36707">
    <property type="entry name" value="T20M3.17 PROTEIN"/>
    <property type="match status" value="1"/>
</dbReference>
<dbReference type="EMBL" id="CAJGYO010000014">
    <property type="protein sequence ID" value="CAD6267967.1"/>
    <property type="molecule type" value="Genomic_DNA"/>
</dbReference>
<dbReference type="Proteomes" id="UP000604825">
    <property type="component" value="Unassembled WGS sequence"/>
</dbReference>
<evidence type="ECO:0000256" key="1">
    <source>
        <dbReference type="SAM" id="MobiDB-lite"/>
    </source>
</evidence>
<name>A0A811RDC9_9POAL</name>
<reference evidence="2" key="1">
    <citation type="submission" date="2020-10" db="EMBL/GenBank/DDBJ databases">
        <authorList>
            <person name="Han B."/>
            <person name="Lu T."/>
            <person name="Zhao Q."/>
            <person name="Huang X."/>
            <person name="Zhao Y."/>
        </authorList>
    </citation>
    <scope>NUCLEOTIDE SEQUENCE</scope>
</reference>
<feature type="region of interest" description="Disordered" evidence="1">
    <location>
        <begin position="254"/>
        <end position="331"/>
    </location>
</feature>
<feature type="compositionally biased region" description="Polar residues" evidence="1">
    <location>
        <begin position="254"/>
        <end position="263"/>
    </location>
</feature>
<feature type="region of interest" description="Disordered" evidence="1">
    <location>
        <begin position="92"/>
        <end position="116"/>
    </location>
</feature>
<comment type="caution">
    <text evidence="2">The sequence shown here is derived from an EMBL/GenBank/DDBJ whole genome shotgun (WGS) entry which is preliminary data.</text>
</comment>
<dbReference type="AlphaFoldDB" id="A0A811RDC9"/>
<proteinExistence type="predicted"/>
<organism evidence="2 3">
    <name type="scientific">Miscanthus lutarioriparius</name>
    <dbReference type="NCBI Taxonomy" id="422564"/>
    <lineage>
        <taxon>Eukaryota</taxon>
        <taxon>Viridiplantae</taxon>
        <taxon>Streptophyta</taxon>
        <taxon>Embryophyta</taxon>
        <taxon>Tracheophyta</taxon>
        <taxon>Spermatophyta</taxon>
        <taxon>Magnoliopsida</taxon>
        <taxon>Liliopsida</taxon>
        <taxon>Poales</taxon>
        <taxon>Poaceae</taxon>
        <taxon>PACMAD clade</taxon>
        <taxon>Panicoideae</taxon>
        <taxon>Andropogonodae</taxon>
        <taxon>Andropogoneae</taxon>
        <taxon>Saccharinae</taxon>
        <taxon>Miscanthus</taxon>
    </lineage>
</organism>
<sequence length="376" mass="41746">MGTHDFDGSELDNKTTSLHDQFSTQLSLSSSNDGEEIATSSCPDKQFHLAIHNLSLKSCKQDKTEEDAVKWRLEEKGFPFVFSDSEWGDSSYENSLSEQSSTISTPSTPFTVQSDAQSEDLDRTDIWVSSLDLEAEDSALLPDKEQLPDVLGFDFPSPSFSAIRSLQFGPSSYSTGILQSKEANDSDGPIFWPFERTSYNSPEFDKFLSVSPRRNTMDLGYAEVRHLNPVLQRLRKSTLSSVKKCIELRQGISNSGAKGSMASSEEKIQKTPAVPSRLSRITKASAPSSSSHHQMPSMCQKRRPPHLKLGDPRKISSPQLQADQSAKKIEASSDVQKLADKKSWIEELIGLDEFDGHEGMGSDSSDYQFSLWISPR</sequence>
<gene>
    <name evidence="2" type="ORF">NCGR_LOCUS51272</name>
</gene>
<evidence type="ECO:0000313" key="3">
    <source>
        <dbReference type="Proteomes" id="UP000604825"/>
    </source>
</evidence>
<keyword evidence="3" id="KW-1185">Reference proteome</keyword>
<dbReference type="OrthoDB" id="773993at2759"/>
<dbReference type="PANTHER" id="PTHR36707:SF1">
    <property type="entry name" value="T20M3.17 PROTEIN"/>
    <property type="match status" value="1"/>
</dbReference>
<accession>A0A811RDC9</accession>
<feature type="compositionally biased region" description="Low complexity" evidence="1">
    <location>
        <begin position="284"/>
        <end position="299"/>
    </location>
</feature>
<evidence type="ECO:0000313" key="2">
    <source>
        <dbReference type="EMBL" id="CAD6267967.1"/>
    </source>
</evidence>